<dbReference type="SUPFAM" id="SSF52172">
    <property type="entry name" value="CheY-like"/>
    <property type="match status" value="1"/>
</dbReference>
<dbReference type="InterPro" id="IPR000792">
    <property type="entry name" value="Tscrpt_reg_LuxR_C"/>
</dbReference>
<evidence type="ECO:0000313" key="6">
    <source>
        <dbReference type="Proteomes" id="UP000249005"/>
    </source>
</evidence>
<dbReference type="Pfam" id="PF00196">
    <property type="entry name" value="GerE"/>
    <property type="match status" value="1"/>
</dbReference>
<feature type="domain" description="Response regulatory" evidence="4">
    <location>
        <begin position="2"/>
        <end position="118"/>
    </location>
</feature>
<dbReference type="InterPro" id="IPR016032">
    <property type="entry name" value="Sig_transdc_resp-reg_C-effctor"/>
</dbReference>
<dbReference type="CDD" id="cd06170">
    <property type="entry name" value="LuxR_C_like"/>
    <property type="match status" value="1"/>
</dbReference>
<evidence type="ECO:0000313" key="5">
    <source>
        <dbReference type="EMBL" id="SQI41839.1"/>
    </source>
</evidence>
<organism evidence="5 6">
    <name type="scientific">Leminorella richardii</name>
    <dbReference type="NCBI Taxonomy" id="158841"/>
    <lineage>
        <taxon>Bacteria</taxon>
        <taxon>Pseudomonadati</taxon>
        <taxon>Pseudomonadota</taxon>
        <taxon>Gammaproteobacteria</taxon>
        <taxon>Enterobacterales</taxon>
        <taxon>Budviciaceae</taxon>
        <taxon>Leminorella</taxon>
    </lineage>
</organism>
<dbReference type="RefSeq" id="WP_111740831.1">
    <property type="nucleotide sequence ID" value="NZ_LR698987.1"/>
</dbReference>
<dbReference type="AlphaFoldDB" id="A0A2X4UTR6"/>
<dbReference type="PANTHER" id="PTHR45566:SF1">
    <property type="entry name" value="HTH-TYPE TRANSCRIPTIONAL REGULATOR YHJB-RELATED"/>
    <property type="match status" value="1"/>
</dbReference>
<evidence type="ECO:0000256" key="2">
    <source>
        <dbReference type="PROSITE-ProRule" id="PRU00169"/>
    </source>
</evidence>
<gene>
    <name evidence="5" type="primary">yhjB</name>
    <name evidence="5" type="ORF">NCTC12151_02376</name>
</gene>
<protein>
    <submittedName>
        <fullName evidence="5">HTH-type transcriptional regulator yhjB</fullName>
    </submittedName>
</protein>
<proteinExistence type="predicted"/>
<keyword evidence="2" id="KW-0597">Phosphoprotein</keyword>
<evidence type="ECO:0000259" key="3">
    <source>
        <dbReference type="PROSITE" id="PS50043"/>
    </source>
</evidence>
<dbReference type="PANTHER" id="PTHR45566">
    <property type="entry name" value="HTH-TYPE TRANSCRIPTIONAL REGULATOR YHJB-RELATED"/>
    <property type="match status" value="1"/>
</dbReference>
<dbReference type="GO" id="GO:0000160">
    <property type="term" value="P:phosphorelay signal transduction system"/>
    <property type="evidence" value="ECO:0007669"/>
    <property type="project" value="InterPro"/>
</dbReference>
<dbReference type="KEGG" id="lri:NCTC12151_02376"/>
<dbReference type="GO" id="GO:0006355">
    <property type="term" value="P:regulation of DNA-templated transcription"/>
    <property type="evidence" value="ECO:0007669"/>
    <property type="project" value="InterPro"/>
</dbReference>
<evidence type="ECO:0000259" key="4">
    <source>
        <dbReference type="PROSITE" id="PS50110"/>
    </source>
</evidence>
<dbReference type="SUPFAM" id="SSF46894">
    <property type="entry name" value="C-terminal effector domain of the bipartite response regulators"/>
    <property type="match status" value="1"/>
</dbReference>
<dbReference type="InterPro" id="IPR001789">
    <property type="entry name" value="Sig_transdc_resp-reg_receiver"/>
</dbReference>
<dbReference type="OrthoDB" id="8874570at2"/>
<dbReference type="InterPro" id="IPR011006">
    <property type="entry name" value="CheY-like_superfamily"/>
</dbReference>
<dbReference type="Gene3D" id="3.40.50.2300">
    <property type="match status" value="1"/>
</dbReference>
<evidence type="ECO:0000256" key="1">
    <source>
        <dbReference type="ARBA" id="ARBA00023125"/>
    </source>
</evidence>
<reference evidence="5 6" key="1">
    <citation type="submission" date="2018-06" db="EMBL/GenBank/DDBJ databases">
        <authorList>
            <consortium name="Pathogen Informatics"/>
            <person name="Doyle S."/>
        </authorList>
    </citation>
    <scope>NUCLEOTIDE SEQUENCE [LARGE SCALE GENOMIC DNA]</scope>
    <source>
        <strain evidence="5 6">NCTC12151</strain>
    </source>
</reference>
<name>A0A2X4UTR6_9GAMM</name>
<dbReference type="EMBL" id="LS483470">
    <property type="protein sequence ID" value="SQI41839.1"/>
    <property type="molecule type" value="Genomic_DNA"/>
</dbReference>
<dbReference type="PROSITE" id="PS00622">
    <property type="entry name" value="HTH_LUXR_1"/>
    <property type="match status" value="1"/>
</dbReference>
<sequence length="199" mass="22414">MNVLIIDTLPIYAHGLNVGLVKMLPEARVVNTSNIDSFWLELNEGGISIIILDGEMEHICCIALLDELSIKYPQVHVIVSLRKVKKSRVRQYLRHRAVAVICKDQPLEAVVQVLRAAETGLICLPDSSVLDDEHYRSIETLSERQREILSLLADGQSNKQISRCLNISAGTVKAHLESIFRRLNVNNRTQAAMMFVEEE</sequence>
<dbReference type="Proteomes" id="UP000249005">
    <property type="component" value="Chromosome 1"/>
</dbReference>
<dbReference type="PROSITE" id="PS50043">
    <property type="entry name" value="HTH_LUXR_2"/>
    <property type="match status" value="1"/>
</dbReference>
<dbReference type="InterPro" id="IPR036388">
    <property type="entry name" value="WH-like_DNA-bd_sf"/>
</dbReference>
<dbReference type="GO" id="GO:0003677">
    <property type="term" value="F:DNA binding"/>
    <property type="evidence" value="ECO:0007669"/>
    <property type="project" value="UniProtKB-KW"/>
</dbReference>
<accession>A0A2X4UTR6</accession>
<feature type="modified residue" description="4-aspartylphosphate" evidence="2">
    <location>
        <position position="53"/>
    </location>
</feature>
<dbReference type="Gene3D" id="1.10.10.10">
    <property type="entry name" value="Winged helix-like DNA-binding domain superfamily/Winged helix DNA-binding domain"/>
    <property type="match status" value="1"/>
</dbReference>
<keyword evidence="6" id="KW-1185">Reference proteome</keyword>
<feature type="domain" description="HTH luxR-type" evidence="3">
    <location>
        <begin position="134"/>
        <end position="199"/>
    </location>
</feature>
<dbReference type="PROSITE" id="PS50110">
    <property type="entry name" value="RESPONSE_REGULATORY"/>
    <property type="match status" value="1"/>
</dbReference>
<dbReference type="PRINTS" id="PR00038">
    <property type="entry name" value="HTHLUXR"/>
</dbReference>
<dbReference type="InterPro" id="IPR051015">
    <property type="entry name" value="EvgA-like"/>
</dbReference>
<keyword evidence="1" id="KW-0238">DNA-binding</keyword>
<dbReference type="SMART" id="SM00421">
    <property type="entry name" value="HTH_LUXR"/>
    <property type="match status" value="1"/>
</dbReference>